<evidence type="ECO:0000256" key="7">
    <source>
        <dbReference type="ARBA" id="ARBA00022566"/>
    </source>
</evidence>
<feature type="domain" description="Cyclic nucleotide-binding" evidence="16">
    <location>
        <begin position="232"/>
        <end position="358"/>
    </location>
</feature>
<sequence>MSAVEIPAGLKELLQGYTVEVLRRRPPNLVEFAVQHFTRVLESQKKEQRLKKRNSKPARKGVTFQTSSNTPNKDDEEEEEEEEEDTSTTGKYSRRVSVCAEAYNPDDDEDDDTEPREQFSEVLDAMFEVLVKPQEHIIDQGDDGDNFYVIEKGVYDIFVQKDGASVCVGKYDNKGSFGELALMYNTPRAATIVATQDGALWGLDRATFHRLIVKNNAKKRRMYEAFIECVPLLKSLELSERMKIVDVLGARAFKDEERIITQGEKADCFYIVESGEVKIMIRSKTKAGQQDNTEVEVARCSRGQYFGELALVTNKPRAASVYAVGETKCLVIDIQAFERLLGPCMDIMKRNISQYEDQLVALFGTSDDLKH</sequence>
<evidence type="ECO:0000256" key="5">
    <source>
        <dbReference type="ARBA" id="ARBA00022490"/>
    </source>
</evidence>
<keyword evidence="9 14" id="KW-0547">Nucleotide-binding</keyword>
<dbReference type="CDD" id="cd00038">
    <property type="entry name" value="CAP_ED"/>
    <property type="match status" value="2"/>
</dbReference>
<evidence type="ECO:0000256" key="14">
    <source>
        <dbReference type="PIRSR" id="PIRSR000548-1"/>
    </source>
</evidence>
<evidence type="ECO:0000256" key="10">
    <source>
        <dbReference type="ARBA" id="ARBA00023136"/>
    </source>
</evidence>
<evidence type="ECO:0000256" key="2">
    <source>
        <dbReference type="ARBA" id="ARBA00004496"/>
    </source>
</evidence>
<dbReference type="SMART" id="SM00100">
    <property type="entry name" value="cNMP"/>
    <property type="match status" value="2"/>
</dbReference>
<keyword evidence="5" id="KW-0963">Cytoplasm</keyword>
<feature type="domain" description="Cyclic nucleotide-binding" evidence="16">
    <location>
        <begin position="116"/>
        <end position="229"/>
    </location>
</feature>
<dbReference type="CDD" id="cd12103">
    <property type="entry name" value="DD_RIIalpha_PKA"/>
    <property type="match status" value="1"/>
</dbReference>
<dbReference type="GO" id="GO:0034236">
    <property type="term" value="F:protein kinase A catalytic subunit binding"/>
    <property type="evidence" value="ECO:0007669"/>
    <property type="project" value="TreeGrafter"/>
</dbReference>
<dbReference type="PANTHER" id="PTHR11635">
    <property type="entry name" value="CAMP-DEPENDENT PROTEIN KINASE REGULATORY CHAIN"/>
    <property type="match status" value="1"/>
</dbReference>
<evidence type="ECO:0000256" key="12">
    <source>
        <dbReference type="ARBA" id="ARBA00037198"/>
    </source>
</evidence>
<dbReference type="Gene3D" id="2.60.120.10">
    <property type="entry name" value="Jelly Rolls"/>
    <property type="match status" value="2"/>
</dbReference>
<dbReference type="SMART" id="SM00394">
    <property type="entry name" value="RIIa"/>
    <property type="match status" value="1"/>
</dbReference>
<keyword evidence="8" id="KW-0677">Repeat</keyword>
<dbReference type="GO" id="GO:0005952">
    <property type="term" value="C:cAMP-dependent protein kinase complex"/>
    <property type="evidence" value="ECO:0007669"/>
    <property type="project" value="InterPro"/>
</dbReference>
<dbReference type="InterPro" id="IPR003117">
    <property type="entry name" value="cAMP_dep_PK_reg_su_I/II_a/b"/>
</dbReference>
<evidence type="ECO:0000256" key="8">
    <source>
        <dbReference type="ARBA" id="ARBA00022737"/>
    </source>
</evidence>
<evidence type="ECO:0000256" key="11">
    <source>
        <dbReference type="ARBA" id="ARBA00023149"/>
    </source>
</evidence>
<dbReference type="RefSeq" id="XP_028262399.1">
    <property type="nucleotide sequence ID" value="XM_028406598.1"/>
</dbReference>
<dbReference type="InterPro" id="IPR018488">
    <property type="entry name" value="cNMP-bd_CS"/>
</dbReference>
<dbReference type="PROSITE" id="PS00888">
    <property type="entry name" value="CNMP_BINDING_1"/>
    <property type="match status" value="2"/>
</dbReference>
<protein>
    <recommendedName>
        <fullName evidence="13">cAMP-dependent protein kinase type II-alpha regulatory subunit</fullName>
    </recommendedName>
</protein>
<dbReference type="PROSITE" id="PS50042">
    <property type="entry name" value="CNMP_BINDING_3"/>
    <property type="match status" value="2"/>
</dbReference>
<comment type="similarity">
    <text evidence="3">Belongs to the cAMP-dependent kinase regulatory chain family.</text>
</comment>
<feature type="binding site" evidence="14">
    <location>
        <position position="188"/>
    </location>
    <ligand>
        <name>3',5'-cyclic AMP</name>
        <dbReference type="ChEBI" id="CHEBI:58165"/>
        <label>1</label>
    </ligand>
</feature>
<comment type="subcellular location">
    <subcellularLocation>
        <location evidence="1">Cell membrane</location>
    </subcellularLocation>
    <subcellularLocation>
        <location evidence="2">Cytoplasm</location>
    </subcellularLocation>
</comment>
<dbReference type="GO" id="GO:0004862">
    <property type="term" value="F:cAMP-dependent protein kinase inhibitor activity"/>
    <property type="evidence" value="ECO:0007669"/>
    <property type="project" value="TreeGrafter"/>
</dbReference>
<dbReference type="Proteomes" id="UP000515145">
    <property type="component" value="Chromosome 5"/>
</dbReference>
<dbReference type="Pfam" id="PF02197">
    <property type="entry name" value="RIIa"/>
    <property type="match status" value="1"/>
</dbReference>
<dbReference type="CTD" id="405894"/>
<dbReference type="GO" id="GO:0005829">
    <property type="term" value="C:cytosol"/>
    <property type="evidence" value="ECO:0007669"/>
    <property type="project" value="TreeGrafter"/>
</dbReference>
<feature type="binding site" evidence="14">
    <location>
        <position position="317"/>
    </location>
    <ligand>
        <name>3',5'-cyclic AMP</name>
        <dbReference type="ChEBI" id="CHEBI:58165"/>
        <label>2</label>
    </ligand>
</feature>
<dbReference type="FunFam" id="1.20.890.10:FF:000002">
    <property type="entry name" value="cAMP-dependent protein kinase type II-alpha regulatory subunit"/>
    <property type="match status" value="1"/>
</dbReference>
<accession>A0A6P7IP88</accession>
<dbReference type="InterPro" id="IPR018490">
    <property type="entry name" value="cNMP-bd_dom_sf"/>
</dbReference>
<dbReference type="InterPro" id="IPR014710">
    <property type="entry name" value="RmlC-like_jellyroll"/>
</dbReference>
<gene>
    <name evidence="18" type="primary">prkar2ab</name>
</gene>
<keyword evidence="4" id="KW-1003">Cell membrane</keyword>
<evidence type="ECO:0000313" key="17">
    <source>
        <dbReference type="Proteomes" id="UP000515145"/>
    </source>
</evidence>
<evidence type="ECO:0000256" key="6">
    <source>
        <dbReference type="ARBA" id="ARBA00022553"/>
    </source>
</evidence>
<evidence type="ECO:0000256" key="9">
    <source>
        <dbReference type="ARBA" id="ARBA00022741"/>
    </source>
</evidence>
<feature type="binding site" evidence="14">
    <location>
        <position position="179"/>
    </location>
    <ligand>
        <name>3',5'-cyclic AMP</name>
        <dbReference type="ChEBI" id="CHEBI:58165"/>
        <label>1</label>
    </ligand>
</feature>
<dbReference type="Gene3D" id="1.20.890.10">
    <property type="entry name" value="cAMP-dependent protein kinase regulatory subunit, dimerization-anchoring domain"/>
    <property type="match status" value="1"/>
</dbReference>
<dbReference type="InterPro" id="IPR012198">
    <property type="entry name" value="cAMP_dep_PK_reg_su"/>
</dbReference>
<dbReference type="PROSITE" id="PS00889">
    <property type="entry name" value="CNMP_BINDING_2"/>
    <property type="match status" value="2"/>
</dbReference>
<evidence type="ECO:0000256" key="15">
    <source>
        <dbReference type="SAM" id="MobiDB-lite"/>
    </source>
</evidence>
<name>A0A6P7IP88_9TELE</name>
<keyword evidence="17" id="KW-1185">Reference proteome</keyword>
<evidence type="ECO:0000256" key="3">
    <source>
        <dbReference type="ARBA" id="ARBA00005753"/>
    </source>
</evidence>
<dbReference type="InterPro" id="IPR050503">
    <property type="entry name" value="cAMP-dep_PK_reg_su-like"/>
</dbReference>
<reference evidence="18" key="1">
    <citation type="submission" date="2025-08" db="UniProtKB">
        <authorList>
            <consortium name="RefSeq"/>
        </authorList>
    </citation>
    <scope>IDENTIFICATION</scope>
</reference>
<dbReference type="PANTHER" id="PTHR11635:SF153">
    <property type="entry name" value="CAMP-DEPENDENT PROTEIN KINASE TYPE II-ALPHA REGULATORY SUBUNIT"/>
    <property type="match status" value="1"/>
</dbReference>
<feature type="region of interest" description="Disordered" evidence="15">
    <location>
        <begin position="45"/>
        <end position="97"/>
    </location>
</feature>
<dbReference type="SUPFAM" id="SSF51206">
    <property type="entry name" value="cAMP-binding domain-like"/>
    <property type="match status" value="2"/>
</dbReference>
<dbReference type="FunFam" id="2.60.120.10:FF:000027">
    <property type="entry name" value="Protein kinase cAMP-dependent type II regulatory subunit alpha"/>
    <property type="match status" value="1"/>
</dbReference>
<dbReference type="Pfam" id="PF00027">
    <property type="entry name" value="cNMP_binding"/>
    <property type="match status" value="2"/>
</dbReference>
<dbReference type="SUPFAM" id="SSF47391">
    <property type="entry name" value="Dimerization-anchoring domain of cAMP-dependent PK regulatory subunit"/>
    <property type="match status" value="1"/>
</dbReference>
<dbReference type="GeneID" id="114436369"/>
<dbReference type="AlphaFoldDB" id="A0A6P7IP88"/>
<dbReference type="PRINTS" id="PR00103">
    <property type="entry name" value="CAMPKINASE"/>
</dbReference>
<evidence type="ECO:0000256" key="13">
    <source>
        <dbReference type="ARBA" id="ARBA00041039"/>
    </source>
</evidence>
<feature type="compositionally biased region" description="Acidic residues" evidence="15">
    <location>
        <begin position="74"/>
        <end position="86"/>
    </location>
</feature>
<keyword evidence="6" id="KW-0597">Phosphoprotein</keyword>
<keyword evidence="11 14" id="KW-0114">cAMP</keyword>
<comment type="function">
    <text evidence="12">Regulatory subunit of the cAMP-dependent protein kinases involved in cAMP signaling in cells. Type II regulatory chains mediate membrane association by binding to anchoring proteins, including the MAP2 kinase.</text>
</comment>
<organism evidence="17 18">
    <name type="scientific">Parambassis ranga</name>
    <name type="common">Indian glassy fish</name>
    <dbReference type="NCBI Taxonomy" id="210632"/>
    <lineage>
        <taxon>Eukaryota</taxon>
        <taxon>Metazoa</taxon>
        <taxon>Chordata</taxon>
        <taxon>Craniata</taxon>
        <taxon>Vertebrata</taxon>
        <taxon>Euteleostomi</taxon>
        <taxon>Actinopterygii</taxon>
        <taxon>Neopterygii</taxon>
        <taxon>Teleostei</taxon>
        <taxon>Neoteleostei</taxon>
        <taxon>Acanthomorphata</taxon>
        <taxon>Ovalentaria</taxon>
        <taxon>Ambassidae</taxon>
        <taxon>Parambassis</taxon>
    </lineage>
</organism>
<keyword evidence="7 14" id="KW-0116">cAMP-binding</keyword>
<feature type="binding site" evidence="14">
    <location>
        <position position="308"/>
    </location>
    <ligand>
        <name>3',5'-cyclic AMP</name>
        <dbReference type="ChEBI" id="CHEBI:58165"/>
        <label>2</label>
    </ligand>
</feature>
<evidence type="ECO:0000256" key="4">
    <source>
        <dbReference type="ARBA" id="ARBA00022475"/>
    </source>
</evidence>
<dbReference type="InterPro" id="IPR000595">
    <property type="entry name" value="cNMP-bd_dom"/>
</dbReference>
<evidence type="ECO:0000313" key="18">
    <source>
        <dbReference type="RefSeq" id="XP_028262399.1"/>
    </source>
</evidence>
<proteinExistence type="inferred from homology"/>
<dbReference type="GO" id="GO:0030552">
    <property type="term" value="F:cAMP binding"/>
    <property type="evidence" value="ECO:0007669"/>
    <property type="project" value="UniProtKB-KW"/>
</dbReference>
<feature type="compositionally biased region" description="Basic residues" evidence="15">
    <location>
        <begin position="48"/>
        <end position="59"/>
    </location>
</feature>
<dbReference type="GO" id="GO:0005886">
    <property type="term" value="C:plasma membrane"/>
    <property type="evidence" value="ECO:0007669"/>
    <property type="project" value="UniProtKB-SubCell"/>
</dbReference>
<evidence type="ECO:0000259" key="16">
    <source>
        <dbReference type="PROSITE" id="PS50042"/>
    </source>
</evidence>
<evidence type="ECO:0000256" key="1">
    <source>
        <dbReference type="ARBA" id="ARBA00004236"/>
    </source>
</evidence>
<dbReference type="PIRSF" id="PIRSF000548">
    <property type="entry name" value="PK_regulatory"/>
    <property type="match status" value="1"/>
</dbReference>
<keyword evidence="10" id="KW-0472">Membrane</keyword>